<comment type="caution">
    <text evidence="1">The sequence shown here is derived from an EMBL/GenBank/DDBJ whole genome shotgun (WGS) entry which is preliminary data.</text>
</comment>
<sequence length="116" mass="13466">MWLPSSEKWSEDVCIMNFLRMCRIPSLYLISVARFTVLRNLRVRYQNASTALRCGAFTRRGLESYTFAQRFSNGVVNNASRAWYKWDRCRLRRGGRWGRGAEVGSLAGAQKNKAFF</sequence>
<proteinExistence type="predicted"/>
<name>A0AA38HNL8_9CUCU</name>
<evidence type="ECO:0000313" key="2">
    <source>
        <dbReference type="Proteomes" id="UP001168821"/>
    </source>
</evidence>
<accession>A0AA38HNL8</accession>
<gene>
    <name evidence="1" type="ORF">Zmor_027144</name>
</gene>
<protein>
    <submittedName>
        <fullName evidence="1">Uncharacterized protein</fullName>
    </submittedName>
</protein>
<dbReference type="Proteomes" id="UP001168821">
    <property type="component" value="Unassembled WGS sequence"/>
</dbReference>
<dbReference type="AlphaFoldDB" id="A0AA38HNL8"/>
<reference evidence="1" key="1">
    <citation type="journal article" date="2023" name="G3 (Bethesda)">
        <title>Whole genome assemblies of Zophobas morio and Tenebrio molitor.</title>
        <authorList>
            <person name="Kaur S."/>
            <person name="Stinson S.A."/>
            <person name="diCenzo G.C."/>
        </authorList>
    </citation>
    <scope>NUCLEOTIDE SEQUENCE</scope>
    <source>
        <strain evidence="1">QUZm001</strain>
    </source>
</reference>
<dbReference type="EMBL" id="JALNTZ010000009">
    <property type="protein sequence ID" value="KAJ3640588.1"/>
    <property type="molecule type" value="Genomic_DNA"/>
</dbReference>
<organism evidence="1 2">
    <name type="scientific">Zophobas morio</name>
    <dbReference type="NCBI Taxonomy" id="2755281"/>
    <lineage>
        <taxon>Eukaryota</taxon>
        <taxon>Metazoa</taxon>
        <taxon>Ecdysozoa</taxon>
        <taxon>Arthropoda</taxon>
        <taxon>Hexapoda</taxon>
        <taxon>Insecta</taxon>
        <taxon>Pterygota</taxon>
        <taxon>Neoptera</taxon>
        <taxon>Endopterygota</taxon>
        <taxon>Coleoptera</taxon>
        <taxon>Polyphaga</taxon>
        <taxon>Cucujiformia</taxon>
        <taxon>Tenebrionidae</taxon>
        <taxon>Zophobas</taxon>
    </lineage>
</organism>
<keyword evidence="2" id="KW-1185">Reference proteome</keyword>
<evidence type="ECO:0000313" key="1">
    <source>
        <dbReference type="EMBL" id="KAJ3640588.1"/>
    </source>
</evidence>